<evidence type="ECO:0000313" key="8">
    <source>
        <dbReference type="EMBL" id="KXB42618.1"/>
    </source>
</evidence>
<feature type="transmembrane region" description="Helical" evidence="6">
    <location>
        <begin position="251"/>
        <end position="270"/>
    </location>
</feature>
<dbReference type="PATRIC" id="fig|1497955.3.peg.291"/>
<feature type="transmembrane region" description="Helical" evidence="6">
    <location>
        <begin position="193"/>
        <end position="212"/>
    </location>
</feature>
<evidence type="ECO:0000256" key="3">
    <source>
        <dbReference type="ARBA" id="ARBA00022692"/>
    </source>
</evidence>
<dbReference type="GO" id="GO:0016020">
    <property type="term" value="C:membrane"/>
    <property type="evidence" value="ECO:0007669"/>
    <property type="project" value="UniProtKB-SubCell"/>
</dbReference>
<evidence type="ECO:0000256" key="1">
    <source>
        <dbReference type="ARBA" id="ARBA00004141"/>
    </source>
</evidence>
<feature type="domain" description="EamA" evidence="7">
    <location>
        <begin position="22"/>
        <end position="153"/>
    </location>
</feature>
<dbReference type="InterPro" id="IPR000620">
    <property type="entry name" value="EamA_dom"/>
</dbReference>
<protein>
    <submittedName>
        <fullName evidence="8">Putative membrane protein</fullName>
    </submittedName>
</protein>
<keyword evidence="9" id="KW-1185">Reference proteome</keyword>
<feature type="transmembrane region" description="Helical" evidence="6">
    <location>
        <begin position="159"/>
        <end position="181"/>
    </location>
</feature>
<name>A0A133YHF2_9FIRM</name>
<reference evidence="9" key="1">
    <citation type="submission" date="2016-01" db="EMBL/GenBank/DDBJ databases">
        <authorList>
            <person name="Mitreva M."/>
            <person name="Pepin K.H."/>
            <person name="Mihindukulasuriya K.A."/>
            <person name="Fulton R."/>
            <person name="Fronick C."/>
            <person name="O'Laughlin M."/>
            <person name="Miner T."/>
            <person name="Herter B."/>
            <person name="Rosa B.A."/>
            <person name="Cordes M."/>
            <person name="Tomlinson C."/>
            <person name="Wollam A."/>
            <person name="Palsikar V.B."/>
            <person name="Mardis E.R."/>
            <person name="Wilson R.K."/>
        </authorList>
    </citation>
    <scope>NUCLEOTIDE SEQUENCE [LARGE SCALE GENOMIC DNA]</scope>
    <source>
        <strain evidence="9">KA00274</strain>
    </source>
</reference>
<evidence type="ECO:0000313" key="9">
    <source>
        <dbReference type="Proteomes" id="UP000070080"/>
    </source>
</evidence>
<feature type="transmembrane region" description="Helical" evidence="6">
    <location>
        <begin position="137"/>
        <end position="153"/>
    </location>
</feature>
<evidence type="ECO:0000256" key="2">
    <source>
        <dbReference type="ARBA" id="ARBA00007362"/>
    </source>
</evidence>
<dbReference type="OrthoDB" id="5148831at2"/>
<keyword evidence="4 6" id="KW-1133">Transmembrane helix</keyword>
<evidence type="ECO:0000256" key="6">
    <source>
        <dbReference type="SAM" id="Phobius"/>
    </source>
</evidence>
<dbReference type="InterPro" id="IPR037185">
    <property type="entry name" value="EmrE-like"/>
</dbReference>
<dbReference type="Pfam" id="PF00892">
    <property type="entry name" value="EamA"/>
    <property type="match status" value="2"/>
</dbReference>
<feature type="transmembrane region" description="Helical" evidence="6">
    <location>
        <begin position="20"/>
        <end position="41"/>
    </location>
</feature>
<proteinExistence type="inferred from homology"/>
<evidence type="ECO:0000259" key="7">
    <source>
        <dbReference type="Pfam" id="PF00892"/>
    </source>
</evidence>
<feature type="transmembrane region" description="Helical" evidence="6">
    <location>
        <begin position="113"/>
        <end position="130"/>
    </location>
</feature>
<dbReference type="EMBL" id="LSCV01000002">
    <property type="protein sequence ID" value="KXB42618.1"/>
    <property type="molecule type" value="Genomic_DNA"/>
</dbReference>
<dbReference type="RefSeq" id="WP_082714265.1">
    <property type="nucleotide sequence ID" value="NZ_JARFNM010000001.1"/>
</dbReference>
<dbReference type="Proteomes" id="UP000070080">
    <property type="component" value="Unassembled WGS sequence"/>
</dbReference>
<feature type="transmembrane region" description="Helical" evidence="6">
    <location>
        <begin position="53"/>
        <end position="68"/>
    </location>
</feature>
<sequence length="303" mass="33163">MEKTETLKQKQISTSPKNNYQRGIVSIVLSALGFAAMAFFVKQAGSLPVMQKAIFRNIIAGIAAYIMLKKAGGRIELAPENRWTMFFRCLFGTIGIICNFFVLDYLNLGDASMLQKMSPFFAIIMSYFILQEKVDKLAIFSVLLALIGAAFVVKPTKGLVSLPALIGLVGGFCAGSAYTFVRKLGVSGVKGPLIIFGFSASSVLAMTPFVLVQYKPMSIRQFLCLLMAGFSGVIGQVFVTKAYTYAPAKEISVFDYTQVLFAALLGFVFLGELPDVYSLIGYVIIIGAAIFKWYFSRKQTESS</sequence>
<keyword evidence="5 6" id="KW-0472">Membrane</keyword>
<accession>A0A133YHF2</accession>
<evidence type="ECO:0000256" key="5">
    <source>
        <dbReference type="ARBA" id="ARBA00023136"/>
    </source>
</evidence>
<evidence type="ECO:0000256" key="4">
    <source>
        <dbReference type="ARBA" id="ARBA00022989"/>
    </source>
</evidence>
<comment type="caution">
    <text evidence="8">The sequence shown here is derived from an EMBL/GenBank/DDBJ whole genome shotgun (WGS) entry which is preliminary data.</text>
</comment>
<dbReference type="Gene3D" id="1.10.3730.20">
    <property type="match status" value="1"/>
</dbReference>
<feature type="domain" description="EamA" evidence="7">
    <location>
        <begin position="164"/>
        <end position="291"/>
    </location>
</feature>
<feature type="transmembrane region" description="Helical" evidence="6">
    <location>
        <begin position="276"/>
        <end position="295"/>
    </location>
</feature>
<dbReference type="STRING" id="1497955.HMPREF1872_00307"/>
<dbReference type="PANTHER" id="PTHR22911:SF6">
    <property type="entry name" value="SOLUTE CARRIER FAMILY 35 MEMBER G1"/>
    <property type="match status" value="1"/>
</dbReference>
<feature type="transmembrane region" description="Helical" evidence="6">
    <location>
        <begin position="89"/>
        <end position="107"/>
    </location>
</feature>
<organism evidence="8 9">
    <name type="scientific">Amygdalobacter nucleatus</name>
    <dbReference type="NCBI Taxonomy" id="3029274"/>
    <lineage>
        <taxon>Bacteria</taxon>
        <taxon>Bacillati</taxon>
        <taxon>Bacillota</taxon>
        <taxon>Clostridia</taxon>
        <taxon>Eubacteriales</taxon>
        <taxon>Oscillospiraceae</taxon>
        <taxon>Amygdalobacter</taxon>
    </lineage>
</organism>
<keyword evidence="3 6" id="KW-0812">Transmembrane</keyword>
<feature type="transmembrane region" description="Helical" evidence="6">
    <location>
        <begin position="218"/>
        <end position="239"/>
    </location>
</feature>
<dbReference type="PANTHER" id="PTHR22911">
    <property type="entry name" value="ACYL-MALONYL CONDENSING ENZYME-RELATED"/>
    <property type="match status" value="1"/>
</dbReference>
<dbReference type="SUPFAM" id="SSF103481">
    <property type="entry name" value="Multidrug resistance efflux transporter EmrE"/>
    <property type="match status" value="2"/>
</dbReference>
<dbReference type="AlphaFoldDB" id="A0A133YHF2"/>
<comment type="subcellular location">
    <subcellularLocation>
        <location evidence="1">Membrane</location>
        <topology evidence="1">Multi-pass membrane protein</topology>
    </subcellularLocation>
</comment>
<gene>
    <name evidence="8" type="ORF">HMPREF1872_00307</name>
</gene>
<comment type="similarity">
    <text evidence="2">Belongs to the EamA transporter family.</text>
</comment>